<dbReference type="PROSITE" id="PS00136">
    <property type="entry name" value="SUBTILASE_ASP"/>
    <property type="match status" value="1"/>
</dbReference>
<organism evidence="10 11">
    <name type="scientific">Lentinus tigrinus ALCF2SS1-6</name>
    <dbReference type="NCBI Taxonomy" id="1328759"/>
    <lineage>
        <taxon>Eukaryota</taxon>
        <taxon>Fungi</taxon>
        <taxon>Dikarya</taxon>
        <taxon>Basidiomycota</taxon>
        <taxon>Agaricomycotina</taxon>
        <taxon>Agaricomycetes</taxon>
        <taxon>Polyporales</taxon>
        <taxon>Polyporaceae</taxon>
        <taxon>Lentinus</taxon>
    </lineage>
</organism>
<dbReference type="InterPro" id="IPR015500">
    <property type="entry name" value="Peptidase_S8_subtilisin-rel"/>
</dbReference>
<dbReference type="OrthoDB" id="19448at2759"/>
<evidence type="ECO:0000256" key="4">
    <source>
        <dbReference type="ARBA" id="ARBA00022825"/>
    </source>
</evidence>
<dbReference type="Gene3D" id="3.40.50.200">
    <property type="entry name" value="Peptidase S8/S53 domain"/>
    <property type="match status" value="1"/>
</dbReference>
<feature type="signal peptide" evidence="7">
    <location>
        <begin position="1"/>
        <end position="20"/>
    </location>
</feature>
<dbReference type="InterPro" id="IPR023827">
    <property type="entry name" value="Peptidase_S8_Asp-AS"/>
</dbReference>
<dbReference type="Pfam" id="PF05922">
    <property type="entry name" value="Inhibitor_I9"/>
    <property type="match status" value="1"/>
</dbReference>
<keyword evidence="4 5" id="KW-0720">Serine protease</keyword>
<dbReference type="InterPro" id="IPR000209">
    <property type="entry name" value="Peptidase_S8/S53_dom"/>
</dbReference>
<dbReference type="SUPFAM" id="SSF52743">
    <property type="entry name" value="Subtilisin-like"/>
    <property type="match status" value="1"/>
</dbReference>
<dbReference type="SUPFAM" id="SSF54897">
    <property type="entry name" value="Protease propeptides/inhibitors"/>
    <property type="match status" value="1"/>
</dbReference>
<evidence type="ECO:0000256" key="2">
    <source>
        <dbReference type="ARBA" id="ARBA00022670"/>
    </source>
</evidence>
<evidence type="ECO:0000256" key="7">
    <source>
        <dbReference type="SAM" id="SignalP"/>
    </source>
</evidence>
<feature type="domain" description="Peptidase S8/S53" evidence="8">
    <location>
        <begin position="151"/>
        <end position="370"/>
    </location>
</feature>
<reference evidence="10" key="1">
    <citation type="journal article" date="2018" name="Genome Biol. Evol.">
        <title>Genomics and development of Lentinus tigrinus, a white-rot wood-decaying mushroom with dimorphic fruiting bodies.</title>
        <authorList>
            <person name="Wu B."/>
            <person name="Xu Z."/>
            <person name="Knudson A."/>
            <person name="Carlson A."/>
            <person name="Chen N."/>
            <person name="Kovaka S."/>
            <person name="LaButti K."/>
            <person name="Lipzen A."/>
            <person name="Pennachio C."/>
            <person name="Riley R."/>
            <person name="Schakwitz W."/>
            <person name="Umezawa K."/>
            <person name="Ohm R.A."/>
            <person name="Grigoriev I.V."/>
            <person name="Nagy L.G."/>
            <person name="Gibbons J."/>
            <person name="Hibbett D."/>
        </authorList>
    </citation>
    <scope>NUCLEOTIDE SEQUENCE [LARGE SCALE GENOMIC DNA]</scope>
    <source>
        <strain evidence="10">ALCF2SS1-6</strain>
    </source>
</reference>
<dbReference type="PRINTS" id="PR00723">
    <property type="entry name" value="SUBTILISIN"/>
</dbReference>
<evidence type="ECO:0000259" key="8">
    <source>
        <dbReference type="Pfam" id="PF00082"/>
    </source>
</evidence>
<feature type="chain" id="PRO_5022859940" evidence="7">
    <location>
        <begin position="21"/>
        <end position="401"/>
    </location>
</feature>
<evidence type="ECO:0000259" key="9">
    <source>
        <dbReference type="Pfam" id="PF05922"/>
    </source>
</evidence>
<feature type="domain" description="Inhibitor I9" evidence="9">
    <location>
        <begin position="40"/>
        <end position="106"/>
    </location>
</feature>
<keyword evidence="11" id="KW-1185">Reference proteome</keyword>
<dbReference type="PROSITE" id="PS00137">
    <property type="entry name" value="SUBTILASE_HIS"/>
    <property type="match status" value="1"/>
</dbReference>
<dbReference type="PROSITE" id="PS00138">
    <property type="entry name" value="SUBTILASE_SER"/>
    <property type="match status" value="1"/>
</dbReference>
<protein>
    <submittedName>
        <fullName evidence="10">Serine protease</fullName>
    </submittedName>
</protein>
<dbReference type="InterPro" id="IPR023828">
    <property type="entry name" value="Peptidase_S8_Ser-AS"/>
</dbReference>
<dbReference type="FunFam" id="3.40.50.200:FF:000014">
    <property type="entry name" value="Proteinase K"/>
    <property type="match status" value="1"/>
</dbReference>
<feature type="active site" description="Charge relay system" evidence="5">
    <location>
        <position position="160"/>
    </location>
</feature>
<keyword evidence="2 5" id="KW-0645">Protease</keyword>
<dbReference type="Proteomes" id="UP000313359">
    <property type="component" value="Unassembled WGS sequence"/>
</dbReference>
<evidence type="ECO:0000256" key="6">
    <source>
        <dbReference type="RuleBase" id="RU003355"/>
    </source>
</evidence>
<dbReference type="AlphaFoldDB" id="A0A5C2RWX1"/>
<dbReference type="InterPro" id="IPR036852">
    <property type="entry name" value="Peptidase_S8/S53_dom_sf"/>
</dbReference>
<gene>
    <name evidence="10" type="ORF">L227DRAFT_305450</name>
</gene>
<dbReference type="InterPro" id="IPR037045">
    <property type="entry name" value="S8pro/Inhibitor_I9_sf"/>
</dbReference>
<dbReference type="Pfam" id="PF00082">
    <property type="entry name" value="Peptidase_S8"/>
    <property type="match status" value="1"/>
</dbReference>
<dbReference type="CDD" id="cd04077">
    <property type="entry name" value="Peptidases_S8_PCSK9_ProteinaseK_like"/>
    <property type="match status" value="1"/>
</dbReference>
<accession>A0A5C2RWX1</accession>
<dbReference type="GO" id="GO:0006508">
    <property type="term" value="P:proteolysis"/>
    <property type="evidence" value="ECO:0007669"/>
    <property type="project" value="UniProtKB-KW"/>
</dbReference>
<dbReference type="EMBL" id="ML122295">
    <property type="protein sequence ID" value="RPD55475.1"/>
    <property type="molecule type" value="Genomic_DNA"/>
</dbReference>
<name>A0A5C2RWX1_9APHY</name>
<dbReference type="InterPro" id="IPR050131">
    <property type="entry name" value="Peptidase_S8_subtilisin-like"/>
</dbReference>
<feature type="active site" description="Charge relay system" evidence="5">
    <location>
        <position position="191"/>
    </location>
</feature>
<evidence type="ECO:0000256" key="3">
    <source>
        <dbReference type="ARBA" id="ARBA00022801"/>
    </source>
</evidence>
<keyword evidence="7" id="KW-0732">Signal</keyword>
<dbReference type="InterPro" id="IPR034193">
    <property type="entry name" value="PCSK9_ProteinaseK-like"/>
</dbReference>
<evidence type="ECO:0000256" key="5">
    <source>
        <dbReference type="PROSITE-ProRule" id="PRU01240"/>
    </source>
</evidence>
<proteinExistence type="inferred from homology"/>
<dbReference type="PANTHER" id="PTHR43806:SF11">
    <property type="entry name" value="CEREVISIN-RELATED"/>
    <property type="match status" value="1"/>
</dbReference>
<dbReference type="PROSITE" id="PS51892">
    <property type="entry name" value="SUBTILASE"/>
    <property type="match status" value="1"/>
</dbReference>
<sequence>MRLFSAVTTAVALLSTLVLAAPGVELKAVLKYDGPTKPDSYIVKLKDEVSKEDHLSWLDSNHNSTSSVTYRDWQTNVFHGYAGTFQPDALNALRASPDVDYIEEDGVSEGSATVFQNNAPWGLQRISQNPRLINQNPLDLNFTFKFDDSAGNGVDIFIIDTGIYLAHNDFGGRAVWGQTFGPYQNADGHGHGTHVAGIAGSTTYGVSKRARLVAVKVLSDSGTGINSDIIAGMDWVAQAYQQTGRPSVANLSLGGAASVAMDAAAAGLVNSGVHTVVAAGNSNINAAGISPAREPSVITVGASNIADARWASSNWGGVLDIFAPGENIISLGITGPNSLAVMSGTSMAAPHVSGIIGTYITTGGNLFPANMAQKLDQFSLLNVLSNIPLGTVNKLARNEQP</sequence>
<dbReference type="PANTHER" id="PTHR43806">
    <property type="entry name" value="PEPTIDASE S8"/>
    <property type="match status" value="1"/>
</dbReference>
<dbReference type="GO" id="GO:0004252">
    <property type="term" value="F:serine-type endopeptidase activity"/>
    <property type="evidence" value="ECO:0007669"/>
    <property type="project" value="UniProtKB-UniRule"/>
</dbReference>
<dbReference type="InterPro" id="IPR010259">
    <property type="entry name" value="S8pro/Inhibitor_I9"/>
</dbReference>
<dbReference type="STRING" id="1328759.A0A5C2RWX1"/>
<evidence type="ECO:0000313" key="11">
    <source>
        <dbReference type="Proteomes" id="UP000313359"/>
    </source>
</evidence>
<dbReference type="Gene3D" id="3.30.70.80">
    <property type="entry name" value="Peptidase S8 propeptide/proteinase inhibitor I9"/>
    <property type="match status" value="1"/>
</dbReference>
<evidence type="ECO:0000256" key="1">
    <source>
        <dbReference type="ARBA" id="ARBA00011073"/>
    </source>
</evidence>
<dbReference type="GO" id="GO:0005615">
    <property type="term" value="C:extracellular space"/>
    <property type="evidence" value="ECO:0007669"/>
    <property type="project" value="TreeGrafter"/>
</dbReference>
<feature type="active site" description="Charge relay system" evidence="5">
    <location>
        <position position="346"/>
    </location>
</feature>
<comment type="similarity">
    <text evidence="1 5 6">Belongs to the peptidase S8 family.</text>
</comment>
<dbReference type="InterPro" id="IPR022398">
    <property type="entry name" value="Peptidase_S8_His-AS"/>
</dbReference>
<evidence type="ECO:0000313" key="10">
    <source>
        <dbReference type="EMBL" id="RPD55475.1"/>
    </source>
</evidence>
<keyword evidence="3 5" id="KW-0378">Hydrolase</keyword>